<keyword evidence="5" id="KW-1185">Reference proteome</keyword>
<feature type="compositionally biased region" description="Gly residues" evidence="2">
    <location>
        <begin position="12"/>
        <end position="26"/>
    </location>
</feature>
<comment type="similarity">
    <text evidence="1">Belongs to the LytR/CpsA/Psr (LCP) family.</text>
</comment>
<evidence type="ECO:0000256" key="1">
    <source>
        <dbReference type="ARBA" id="ARBA00006068"/>
    </source>
</evidence>
<evidence type="ECO:0000256" key="2">
    <source>
        <dbReference type="SAM" id="MobiDB-lite"/>
    </source>
</evidence>
<proteinExistence type="inferred from homology"/>
<comment type="caution">
    <text evidence="4">The sequence shown here is derived from an EMBL/GenBank/DDBJ whole genome shotgun (WGS) entry which is preliminary data.</text>
</comment>
<feature type="domain" description="Cell envelope-related transcriptional attenuator" evidence="3">
    <location>
        <begin position="111"/>
        <end position="266"/>
    </location>
</feature>
<dbReference type="PANTHER" id="PTHR33392">
    <property type="entry name" value="POLYISOPRENYL-TEICHOIC ACID--PEPTIDOGLYCAN TEICHOIC ACID TRANSFERASE TAGU"/>
    <property type="match status" value="1"/>
</dbReference>
<feature type="compositionally biased region" description="Low complexity" evidence="2">
    <location>
        <begin position="391"/>
        <end position="420"/>
    </location>
</feature>
<evidence type="ECO:0000313" key="4">
    <source>
        <dbReference type="EMBL" id="MFI1966993.1"/>
    </source>
</evidence>
<dbReference type="Pfam" id="PF03816">
    <property type="entry name" value="LytR_cpsA_psr"/>
    <property type="match status" value="1"/>
</dbReference>
<feature type="compositionally biased region" description="Polar residues" evidence="2">
    <location>
        <begin position="422"/>
        <end position="433"/>
    </location>
</feature>
<dbReference type="InterPro" id="IPR004474">
    <property type="entry name" value="LytR_CpsA_psr"/>
</dbReference>
<dbReference type="InterPro" id="IPR050922">
    <property type="entry name" value="LytR/CpsA/Psr_CW_biosynth"/>
</dbReference>
<evidence type="ECO:0000313" key="5">
    <source>
        <dbReference type="Proteomes" id="UP001611548"/>
    </source>
</evidence>
<sequence length="433" mass="46306">MTHSAGTPTDPEGGGPESSAETGGGRRPQWPRWVALAGSVVVLAAAGVGWTAYQKLEGNITTDTGTAAELKRYEKQRPAPMAHDAQNILLIGSDSRSDKNAEYGRDTGTQRSDTTILLHLAADRESATAVSIPRDLMAEVPSCRGAGGERTRAQFTQFNTAFELGGPACTIRTVENLTGIRVDHHMIVDFTGFKKMVNAVQGVEVCLKEPINDEEAHLELPAGRQKLDGEDALGFVRARYSIGNGSDTERMDRQQQFLGSLVKKVRSNGVLLNPARLYPLLDAATSSVTTDAGLDSLRELYDLVRSVRHITTEKVQFLTVPRRAYSLNANRDELVQPAASQLFNLLRNDLPVTVRTGPGMDEEADRTGQADEAEYGPSAMTGREKPDAAVPNPSTGPSSGPDSGPSGEPSEPSEPSGESPTYRGTTAANGMCS</sequence>
<dbReference type="EMBL" id="JBIRWE010000013">
    <property type="protein sequence ID" value="MFI1966993.1"/>
    <property type="molecule type" value="Genomic_DNA"/>
</dbReference>
<feature type="compositionally biased region" description="Low complexity" evidence="2">
    <location>
        <begin position="1"/>
        <end position="11"/>
    </location>
</feature>
<name>A0ABW7UX00_9ACTN</name>
<dbReference type="NCBIfam" id="TIGR00350">
    <property type="entry name" value="lytR_cpsA_psr"/>
    <property type="match status" value="1"/>
</dbReference>
<dbReference type="Gene3D" id="3.40.630.190">
    <property type="entry name" value="LCP protein"/>
    <property type="match status" value="1"/>
</dbReference>
<evidence type="ECO:0000259" key="3">
    <source>
        <dbReference type="Pfam" id="PF03816"/>
    </source>
</evidence>
<gene>
    <name evidence="4" type="ORF">ACH429_23245</name>
</gene>
<dbReference type="PANTHER" id="PTHR33392:SF6">
    <property type="entry name" value="POLYISOPRENYL-TEICHOIC ACID--PEPTIDOGLYCAN TEICHOIC ACID TRANSFERASE TAGU"/>
    <property type="match status" value="1"/>
</dbReference>
<feature type="region of interest" description="Disordered" evidence="2">
    <location>
        <begin position="352"/>
        <end position="433"/>
    </location>
</feature>
<feature type="region of interest" description="Disordered" evidence="2">
    <location>
        <begin position="1"/>
        <end position="29"/>
    </location>
</feature>
<organism evidence="4 5">
    <name type="scientific">Streptomyces pathocidini</name>
    <dbReference type="NCBI Taxonomy" id="1650571"/>
    <lineage>
        <taxon>Bacteria</taxon>
        <taxon>Bacillati</taxon>
        <taxon>Actinomycetota</taxon>
        <taxon>Actinomycetes</taxon>
        <taxon>Kitasatosporales</taxon>
        <taxon>Streptomycetaceae</taxon>
        <taxon>Streptomyces</taxon>
    </lineage>
</organism>
<dbReference type="RefSeq" id="WP_398719380.1">
    <property type="nucleotide sequence ID" value="NZ_JBIRWE010000013.1"/>
</dbReference>
<dbReference type="Proteomes" id="UP001611548">
    <property type="component" value="Unassembled WGS sequence"/>
</dbReference>
<accession>A0ABW7UX00</accession>
<reference evidence="4 5" key="1">
    <citation type="submission" date="2024-10" db="EMBL/GenBank/DDBJ databases">
        <title>The Natural Products Discovery Center: Release of the First 8490 Sequenced Strains for Exploring Actinobacteria Biosynthetic Diversity.</title>
        <authorList>
            <person name="Kalkreuter E."/>
            <person name="Kautsar S.A."/>
            <person name="Yang D."/>
            <person name="Bader C.D."/>
            <person name="Teijaro C.N."/>
            <person name="Fluegel L."/>
            <person name="Davis C.M."/>
            <person name="Simpson J.R."/>
            <person name="Lauterbach L."/>
            <person name="Steele A.D."/>
            <person name="Gui C."/>
            <person name="Meng S."/>
            <person name="Li G."/>
            <person name="Viehrig K."/>
            <person name="Ye F."/>
            <person name="Su P."/>
            <person name="Kiefer A.F."/>
            <person name="Nichols A."/>
            <person name="Cepeda A.J."/>
            <person name="Yan W."/>
            <person name="Fan B."/>
            <person name="Jiang Y."/>
            <person name="Adhikari A."/>
            <person name="Zheng C.-J."/>
            <person name="Schuster L."/>
            <person name="Cowan T.M."/>
            <person name="Smanski M.J."/>
            <person name="Chevrette M.G."/>
            <person name="De Carvalho L.P.S."/>
            <person name="Shen B."/>
        </authorList>
    </citation>
    <scope>NUCLEOTIDE SEQUENCE [LARGE SCALE GENOMIC DNA]</scope>
    <source>
        <strain evidence="4 5">NPDC020327</strain>
    </source>
</reference>
<protein>
    <submittedName>
        <fullName evidence="4">LCP family protein</fullName>
    </submittedName>
</protein>